<proteinExistence type="predicted"/>
<gene>
    <name evidence="3" type="ORF">pdam_00004347</name>
</gene>
<feature type="compositionally biased region" description="Low complexity" evidence="1">
    <location>
        <begin position="80"/>
        <end position="90"/>
    </location>
</feature>
<dbReference type="Pfam" id="PF03299">
    <property type="entry name" value="TF_AP-2"/>
    <property type="match status" value="1"/>
</dbReference>
<feature type="compositionally biased region" description="Basic and acidic residues" evidence="1">
    <location>
        <begin position="62"/>
        <end position="71"/>
    </location>
</feature>
<dbReference type="EMBL" id="RCHS01001420">
    <property type="protein sequence ID" value="RMX53599.1"/>
    <property type="molecule type" value="Genomic_DNA"/>
</dbReference>
<feature type="region of interest" description="Disordered" evidence="1">
    <location>
        <begin position="59"/>
        <end position="138"/>
    </location>
</feature>
<feature type="domain" description="Transcription factor AP-2 C-terminal" evidence="2">
    <location>
        <begin position="706"/>
        <end position="886"/>
    </location>
</feature>
<feature type="region of interest" description="Disordered" evidence="1">
    <location>
        <begin position="613"/>
        <end position="652"/>
    </location>
</feature>
<feature type="compositionally biased region" description="Polar residues" evidence="1">
    <location>
        <begin position="280"/>
        <end position="303"/>
    </location>
</feature>
<comment type="caution">
    <text evidence="3">The sequence shown here is derived from an EMBL/GenBank/DDBJ whole genome shotgun (WGS) entry which is preliminary data.</text>
</comment>
<name>A0A3M6UJ58_POCDA</name>
<keyword evidence="4" id="KW-1185">Reference proteome</keyword>
<accession>A0A3M6UJ58</accession>
<dbReference type="Proteomes" id="UP000275408">
    <property type="component" value="Unassembled WGS sequence"/>
</dbReference>
<feature type="compositionally biased region" description="Basic and acidic residues" evidence="1">
    <location>
        <begin position="622"/>
        <end position="635"/>
    </location>
</feature>
<dbReference type="OrthoDB" id="6252992at2759"/>
<evidence type="ECO:0000259" key="2">
    <source>
        <dbReference type="Pfam" id="PF03299"/>
    </source>
</evidence>
<dbReference type="AlphaFoldDB" id="A0A3M6UJ58"/>
<evidence type="ECO:0000313" key="4">
    <source>
        <dbReference type="Proteomes" id="UP000275408"/>
    </source>
</evidence>
<reference evidence="3 4" key="1">
    <citation type="journal article" date="2018" name="Sci. Rep.">
        <title>Comparative analysis of the Pocillopora damicornis genome highlights role of immune system in coral evolution.</title>
        <authorList>
            <person name="Cunning R."/>
            <person name="Bay R.A."/>
            <person name="Gillette P."/>
            <person name="Baker A.C."/>
            <person name="Traylor-Knowles N."/>
        </authorList>
    </citation>
    <scope>NUCLEOTIDE SEQUENCE [LARGE SCALE GENOMIC DNA]</scope>
    <source>
        <strain evidence="3">RSMAS</strain>
        <tissue evidence="3">Whole animal</tissue>
    </source>
</reference>
<feature type="region of interest" description="Disordered" evidence="1">
    <location>
        <begin position="585"/>
        <end position="604"/>
    </location>
</feature>
<feature type="region of interest" description="Disordered" evidence="1">
    <location>
        <begin position="255"/>
        <end position="310"/>
    </location>
</feature>
<protein>
    <recommendedName>
        <fullName evidence="2">Transcription factor AP-2 C-terminal domain-containing protein</fullName>
    </recommendedName>
</protein>
<sequence length="895" mass="102692">MAVRVKTDRESHLSYCTGALGKVDSLQLQKNASNAESFDLVRRQTSFVDETAQGNVSFSQIDPHRIIKQETDENYNITTPPRSARSPSPRGNRRSKSPQDNASPHQFTEKFSPDNMKKEYSEDVSPPGSAARSPNSPFFERRSHSEAIVVSNTTLHVPGSRLFRPDERMRNLHFEALKNHQGSTVHADDLPCTSKRVYSHYGSVPTMVSRYPENFVVPRFRARSNEDFLRHEWQQSSLYEVSHREPSLYRNGVTKVLNESEPRSKNTSNSFQEEQGPEVNASSPNDPKTYQNGVSATGINSEQGAVHRKDEEPVWKKYQWYRDRKRPHSQQTKPRKLEQTIFMQYNEIRCRRVQEGKVVNAGRRRSSESWFLGNGKEVNHSHPLSPKRARTHEYSYGEAQSNIAVVEQLRSPPPQTLGHDNLERANKSYVLPRGNLTHNVDEDNLERFKDADETDFNRTGNFYCFCGREGCIEQQRSARPVIFCHEELKARNQDCSTKFREETGVEIVDGEERMSPDLGDDTFEGISSQIDNDNTEVLPEKLRRCPQDVAKILRLNRIVKAVTNGRKRAITSDSKKELQTVIKMKKRENNHNSTAHGDDDEVTSIGRLEKRMENLSDSEQESDQRCDSENLAEKTIEDDDDDEEERNPIGNYMDYFSYPEKKPQQMRNEFDNSSVFPQSVSDQEPFPVRKPNGVEDIPARDDDAAVCQVNGLLSLPGFKETKFNISLGELKRRMNPPETLTRVEMISYVRQAKSSGRVLLDKNNIVTANRSRPTILSRVCEGEAQVLAEGIQKMNREYLPLTELARKTVDAYKDDDCQVENCEDCRLKLRRRIVDVEITRNSLKELHKTIEDSRKDDLLHTFELASHTFGVANILNHLSLLDDYFKTLLLTLQDE</sequence>
<dbReference type="STRING" id="46731.A0A3M6UJ58"/>
<feature type="compositionally biased region" description="Basic and acidic residues" evidence="1">
    <location>
        <begin position="107"/>
        <end position="121"/>
    </location>
</feature>
<dbReference type="InterPro" id="IPR013854">
    <property type="entry name" value="TF_AP2_C"/>
</dbReference>
<evidence type="ECO:0000256" key="1">
    <source>
        <dbReference type="SAM" id="MobiDB-lite"/>
    </source>
</evidence>
<feature type="compositionally biased region" description="Acidic residues" evidence="1">
    <location>
        <begin position="636"/>
        <end position="645"/>
    </location>
</feature>
<evidence type="ECO:0000313" key="3">
    <source>
        <dbReference type="EMBL" id="RMX53599.1"/>
    </source>
</evidence>
<organism evidence="3 4">
    <name type="scientific">Pocillopora damicornis</name>
    <name type="common">Cauliflower coral</name>
    <name type="synonym">Millepora damicornis</name>
    <dbReference type="NCBI Taxonomy" id="46731"/>
    <lineage>
        <taxon>Eukaryota</taxon>
        <taxon>Metazoa</taxon>
        <taxon>Cnidaria</taxon>
        <taxon>Anthozoa</taxon>
        <taxon>Hexacorallia</taxon>
        <taxon>Scleractinia</taxon>
        <taxon>Astrocoeniina</taxon>
        <taxon>Pocilloporidae</taxon>
        <taxon>Pocillopora</taxon>
    </lineage>
</organism>